<protein>
    <submittedName>
        <fullName evidence="2">Uncharacterized protein</fullName>
    </submittedName>
</protein>
<reference evidence="2 3" key="1">
    <citation type="submission" date="2021-03" db="EMBL/GenBank/DDBJ databases">
        <authorList>
            <person name="Peeters C."/>
        </authorList>
    </citation>
    <scope>NUCLEOTIDE SEQUENCE [LARGE SCALE GENOMIC DNA]</scope>
    <source>
        <strain evidence="2 3">LMG 26411</strain>
    </source>
</reference>
<evidence type="ECO:0000256" key="1">
    <source>
        <dbReference type="SAM" id="MobiDB-lite"/>
    </source>
</evidence>
<organism evidence="2 3">
    <name type="scientific">Cupriavidus numazuensis</name>
    <dbReference type="NCBI Taxonomy" id="221992"/>
    <lineage>
        <taxon>Bacteria</taxon>
        <taxon>Pseudomonadati</taxon>
        <taxon>Pseudomonadota</taxon>
        <taxon>Betaproteobacteria</taxon>
        <taxon>Burkholderiales</taxon>
        <taxon>Burkholderiaceae</taxon>
        <taxon>Cupriavidus</taxon>
    </lineage>
</organism>
<accession>A0ABM8TE05</accession>
<evidence type="ECO:0000313" key="3">
    <source>
        <dbReference type="Proteomes" id="UP000672657"/>
    </source>
</evidence>
<dbReference type="EMBL" id="CAJPVI010000008">
    <property type="protein sequence ID" value="CAG2139408.1"/>
    <property type="molecule type" value="Genomic_DNA"/>
</dbReference>
<keyword evidence="3" id="KW-1185">Reference proteome</keyword>
<sequence>MLHAGSLLAEMAEETASSSQEDQVVKRRPSKA</sequence>
<proteinExistence type="predicted"/>
<name>A0ABM8TE05_9BURK</name>
<evidence type="ECO:0000313" key="2">
    <source>
        <dbReference type="EMBL" id="CAG2139408.1"/>
    </source>
</evidence>
<feature type="region of interest" description="Disordered" evidence="1">
    <location>
        <begin position="1"/>
        <end position="32"/>
    </location>
</feature>
<comment type="caution">
    <text evidence="2">The sequence shown here is derived from an EMBL/GenBank/DDBJ whole genome shotgun (WGS) entry which is preliminary data.</text>
</comment>
<dbReference type="Proteomes" id="UP000672657">
    <property type="component" value="Unassembled WGS sequence"/>
</dbReference>
<gene>
    <name evidence="2" type="ORF">LMG26411_01704</name>
</gene>